<dbReference type="Proteomes" id="UP001168694">
    <property type="component" value="Unassembled WGS sequence"/>
</dbReference>
<dbReference type="InterPro" id="IPR043148">
    <property type="entry name" value="TagF_C"/>
</dbReference>
<evidence type="ECO:0000256" key="5">
    <source>
        <dbReference type="ARBA" id="ARBA00022944"/>
    </source>
</evidence>
<evidence type="ECO:0000256" key="4">
    <source>
        <dbReference type="ARBA" id="ARBA00022679"/>
    </source>
</evidence>
<dbReference type="InterPro" id="IPR007554">
    <property type="entry name" value="Glycerophosphate_synth"/>
</dbReference>
<evidence type="ECO:0000256" key="1">
    <source>
        <dbReference type="ARBA" id="ARBA00004202"/>
    </source>
</evidence>
<organism evidence="8 9">
    <name type="scientific">Fictibacillus terranigra</name>
    <dbReference type="NCBI Taxonomy" id="3058424"/>
    <lineage>
        <taxon>Bacteria</taxon>
        <taxon>Bacillati</taxon>
        <taxon>Bacillota</taxon>
        <taxon>Bacilli</taxon>
        <taxon>Bacillales</taxon>
        <taxon>Fictibacillaceae</taxon>
        <taxon>Fictibacillus</taxon>
    </lineage>
</organism>
<accession>A0ABT8E282</accession>
<keyword evidence="5" id="KW-0777">Teichoic acid biosynthesis</keyword>
<keyword evidence="6" id="KW-0472">Membrane</keyword>
<evidence type="ECO:0000259" key="7">
    <source>
        <dbReference type="Pfam" id="PF18674"/>
    </source>
</evidence>
<comment type="similarity">
    <text evidence="2">Belongs to the CDP-glycerol glycerophosphotransferase family.</text>
</comment>
<dbReference type="SUPFAM" id="SSF53756">
    <property type="entry name" value="UDP-Glycosyltransferase/glycogen phosphorylase"/>
    <property type="match status" value="2"/>
</dbReference>
<keyword evidence="3" id="KW-1003">Cell membrane</keyword>
<dbReference type="Pfam" id="PF18674">
    <property type="entry name" value="TarS_C1"/>
    <property type="match status" value="1"/>
</dbReference>
<dbReference type="InterPro" id="IPR041038">
    <property type="entry name" value="TarS_C1"/>
</dbReference>
<name>A0ABT8E282_9BACL</name>
<sequence>MMKRRTGILNRIIKILRPEKKAVRRKTFKEELSIRQSGEQLTLEGKLKPGFLARGLSFYSRATGEMIKVAETEASTEFEFTLSVKQLLPYVQEEGRTNFDLYLTIQRPTELFAEETLERMEDRGVYIPREDGGQDIAYPIRLGRFAEMNVQEFIPFENEDLCSFIYVTKKGNVSFVANSAVFLRPKVQIDEIVLQKDQLYFNGKFFTRDAAVQEAKLLLKGRDTNMEHRIPVSIEKMARETKLKFGMHRYRYKVEADFKPFFQQYNFGQDIYDFFFELKFDFSSEPLLARIGRPRFRARYFLKDGYVKAGPSTFALAPYFTFKGFNLSLQVDEFTNEAYRYMTKIKRWAWLLRPFYKGKNIWLVGERPYKAQDTGYHFFKYIREKHPDKNAYYVIEEQSPELKNVKPLGNILYYKSKEHIFNTFMARKVISSHHPDYLYPLRTKRYKKAIKATKVFLQHGVMGTKNMVANYGKRAPGFDTDLFLVSSDFEKEMIVNDFGYDPDEVKVTGLSRFDSLLAGDVEKKRQLLIIPTWRDWIINDDVFLESEYFERYRELINHPKLHEIAENFDFELIFCLHPNMQKFTSFFAGSPVRIISQGEVDVQLLLKESAMMITDYSSVGFDFSFLHKPILYYQFDRDRFIGKRPSHLDLDNDLPGEVVLGTEEILAEVERYAKRNFEVEEKYINRSKKFLKYRDRSHNDRIYKTIEEFAAEKRWIDKVREDELYQAAFRRFRRSKYYFPSMRLFYRTARLLPVDKNLIVFESGVGKQYADSPRAIYEEILKRDLNYKKVWIYNKNVRFPDQDTKVIKRLSPSYYYYLAKAGYWVNNQNFPTYLGKRRQTTYIQTWHGTPLKKMLFDIEKVEGRDEGYVERVHKATKTWDYLISPSAYATKAFRSAFRYEGNMLEIGYPRNDIFYREDRDQLAESIRQRLNIPEGKKVILYAPTFRDNQTSKNNKFTFELQFDFEQMQRELGDEYVLLLRMHVVVSNKLYIPEEYREFVYNASSYPDIQELYLVTDVLITDYSSVMFDFANMNRPILFFTYDFEMYRDQLRGFYMDFENEAPGPLLRTSDEVTSAIKNIDQVMDKYEGRYKAFHEKFCSLEDGRAASRVVDKFFK</sequence>
<evidence type="ECO:0000313" key="9">
    <source>
        <dbReference type="Proteomes" id="UP001168694"/>
    </source>
</evidence>
<dbReference type="Gene3D" id="3.40.50.11820">
    <property type="match status" value="1"/>
</dbReference>
<comment type="caution">
    <text evidence="8">The sequence shown here is derived from an EMBL/GenBank/DDBJ whole genome shotgun (WGS) entry which is preliminary data.</text>
</comment>
<dbReference type="EMBL" id="JAUHLN010000001">
    <property type="protein sequence ID" value="MDN4071997.1"/>
    <property type="molecule type" value="Genomic_DNA"/>
</dbReference>
<dbReference type="Pfam" id="PF04464">
    <property type="entry name" value="Glyphos_transf"/>
    <property type="match status" value="2"/>
</dbReference>
<evidence type="ECO:0000256" key="3">
    <source>
        <dbReference type="ARBA" id="ARBA00022475"/>
    </source>
</evidence>
<keyword evidence="4" id="KW-0808">Transferase</keyword>
<dbReference type="InterPro" id="IPR043149">
    <property type="entry name" value="TagF_N"/>
</dbReference>
<reference evidence="8" key="1">
    <citation type="submission" date="2023-06" db="EMBL/GenBank/DDBJ databases">
        <title>Draft Genome Sequences of Representative Paenibacillus Polymyxa, Bacillus cereus, Fictibacillus sp., and Brevibacillus agri Strains Isolated from Amazonian Dark Earth.</title>
        <authorList>
            <person name="Pellegrinetti T.A."/>
            <person name="Cunha I.C.M."/>
            <person name="Chaves M.G."/>
            <person name="Freitas A.S."/>
            <person name="Silva A.V.R."/>
            <person name="Tsai S.M."/>
            <person name="Mendes L.W."/>
        </authorList>
    </citation>
    <scope>NUCLEOTIDE SEQUENCE</scope>
    <source>
        <strain evidence="8">CENA-BCM004</strain>
    </source>
</reference>
<evidence type="ECO:0000256" key="6">
    <source>
        <dbReference type="ARBA" id="ARBA00023136"/>
    </source>
</evidence>
<dbReference type="PANTHER" id="PTHR37316">
    <property type="entry name" value="TEICHOIC ACID GLYCEROL-PHOSPHATE PRIMASE"/>
    <property type="match status" value="1"/>
</dbReference>
<dbReference type="PANTHER" id="PTHR37316:SF3">
    <property type="entry name" value="TEICHOIC ACID GLYCEROL-PHOSPHATE TRANSFERASE"/>
    <property type="match status" value="1"/>
</dbReference>
<protein>
    <submittedName>
        <fullName evidence="8">CDP-glycerol glycerophosphotransferase family protein</fullName>
    </submittedName>
</protein>
<evidence type="ECO:0000313" key="8">
    <source>
        <dbReference type="EMBL" id="MDN4071997.1"/>
    </source>
</evidence>
<comment type="subcellular location">
    <subcellularLocation>
        <location evidence="1">Cell membrane</location>
        <topology evidence="1">Peripheral membrane protein</topology>
    </subcellularLocation>
</comment>
<feature type="domain" description="TarS C-terminal" evidence="7">
    <location>
        <begin position="186"/>
        <end position="331"/>
    </location>
</feature>
<keyword evidence="9" id="KW-1185">Reference proteome</keyword>
<gene>
    <name evidence="8" type="ORF">QYF49_02990</name>
</gene>
<dbReference type="InterPro" id="IPR051612">
    <property type="entry name" value="Teichoic_Acid_Biosynth"/>
</dbReference>
<evidence type="ECO:0000256" key="2">
    <source>
        <dbReference type="ARBA" id="ARBA00010488"/>
    </source>
</evidence>
<dbReference type="Gene3D" id="3.40.50.12580">
    <property type="match status" value="2"/>
</dbReference>
<proteinExistence type="inferred from homology"/>
<dbReference type="RefSeq" id="WP_290398141.1">
    <property type="nucleotide sequence ID" value="NZ_JAUHLN010000001.1"/>
</dbReference>